<sequence length="169" mass="18317">MTPRLLTLLAIIALCALYRVMPHPWNVSPVAAMALFAGAHFQTRAMALLVPLAAMALSDLVLGLHPTLPFVYGALLLTVMLGFWVGKDINPGRVLAGSLSGSLLFFFVTNAAVWLVGNYYPPGLEGLNQSLAAGVPFFQYTLVGDLAFNALFFGAFYALEKHFPQQYSH</sequence>
<protein>
    <recommendedName>
        <fullName evidence="4">Rod shape-determining protein MreD</fullName>
    </recommendedName>
</protein>
<dbReference type="STRING" id="745411.B3C1_03310"/>
<dbReference type="OrthoDB" id="9806699at2"/>
<keyword evidence="1" id="KW-0812">Transmembrane</keyword>
<dbReference type="AlphaFoldDB" id="K2K1A8"/>
<feature type="transmembrane region" description="Helical" evidence="1">
    <location>
        <begin position="137"/>
        <end position="159"/>
    </location>
</feature>
<feature type="transmembrane region" description="Helical" evidence="1">
    <location>
        <begin position="67"/>
        <end position="85"/>
    </location>
</feature>
<accession>K2K1A8</accession>
<dbReference type="Proteomes" id="UP000006755">
    <property type="component" value="Unassembled WGS sequence"/>
</dbReference>
<keyword evidence="1" id="KW-1133">Transmembrane helix</keyword>
<comment type="caution">
    <text evidence="2">The sequence shown here is derived from an EMBL/GenBank/DDBJ whole genome shotgun (WGS) entry which is preliminary data.</text>
</comment>
<reference evidence="2 3" key="1">
    <citation type="journal article" date="2012" name="J. Bacteriol.">
        <title>Genome Sequence of Gallaecimonas xiamenensis Type Strain 3-C-1.</title>
        <authorList>
            <person name="Lai Q."/>
            <person name="Wang L."/>
            <person name="Wang W."/>
            <person name="Shao Z."/>
        </authorList>
    </citation>
    <scope>NUCLEOTIDE SEQUENCE [LARGE SCALE GENOMIC DNA]</scope>
    <source>
        <strain evidence="2 3">3-C-1</strain>
    </source>
</reference>
<dbReference type="RefSeq" id="WP_008482903.1">
    <property type="nucleotide sequence ID" value="NZ_AMRI01000004.1"/>
</dbReference>
<organism evidence="2 3">
    <name type="scientific">Gallaecimonas xiamenensis 3-C-1</name>
    <dbReference type="NCBI Taxonomy" id="745411"/>
    <lineage>
        <taxon>Bacteria</taxon>
        <taxon>Pseudomonadati</taxon>
        <taxon>Pseudomonadota</taxon>
        <taxon>Gammaproteobacteria</taxon>
        <taxon>Enterobacterales</taxon>
        <taxon>Gallaecimonadaceae</taxon>
        <taxon>Gallaecimonas</taxon>
    </lineage>
</organism>
<keyword evidence="3" id="KW-1185">Reference proteome</keyword>
<proteinExistence type="predicted"/>
<dbReference type="Pfam" id="PF20221">
    <property type="entry name" value="DUF6580"/>
    <property type="match status" value="1"/>
</dbReference>
<dbReference type="eggNOG" id="ENOG5032RTJ">
    <property type="taxonomic scope" value="Bacteria"/>
</dbReference>
<evidence type="ECO:0000256" key="1">
    <source>
        <dbReference type="SAM" id="Phobius"/>
    </source>
</evidence>
<dbReference type="InterPro" id="IPR046487">
    <property type="entry name" value="DUF6580"/>
</dbReference>
<gene>
    <name evidence="2" type="ORF">B3C1_03310</name>
</gene>
<dbReference type="EMBL" id="AMRI01000004">
    <property type="protein sequence ID" value="EKE76589.1"/>
    <property type="molecule type" value="Genomic_DNA"/>
</dbReference>
<evidence type="ECO:0000313" key="3">
    <source>
        <dbReference type="Proteomes" id="UP000006755"/>
    </source>
</evidence>
<evidence type="ECO:0008006" key="4">
    <source>
        <dbReference type="Google" id="ProtNLM"/>
    </source>
</evidence>
<feature type="transmembrane region" description="Helical" evidence="1">
    <location>
        <begin position="94"/>
        <end position="117"/>
    </location>
</feature>
<name>K2K1A8_9GAMM</name>
<keyword evidence="1" id="KW-0472">Membrane</keyword>
<evidence type="ECO:0000313" key="2">
    <source>
        <dbReference type="EMBL" id="EKE76589.1"/>
    </source>
</evidence>